<feature type="chain" id="PRO_5001646910" evidence="2">
    <location>
        <begin position="21"/>
        <end position="212"/>
    </location>
</feature>
<evidence type="ECO:0000256" key="2">
    <source>
        <dbReference type="SAM" id="SignalP"/>
    </source>
</evidence>
<feature type="transmembrane region" description="Helical" evidence="1">
    <location>
        <begin position="36"/>
        <end position="55"/>
    </location>
</feature>
<keyword evidence="4" id="KW-1185">Reference proteome</keyword>
<dbReference type="HOGENOM" id="CLU_1299890_0_0_1"/>
<proteinExistence type="predicted"/>
<evidence type="ECO:0000313" key="3">
    <source>
        <dbReference type="EMBL" id="KDQ53322.1"/>
    </source>
</evidence>
<keyword evidence="1" id="KW-1133">Transmembrane helix</keyword>
<keyword evidence="1" id="KW-0812">Transmembrane</keyword>
<name>A0A067PPU9_9AGAM</name>
<organism evidence="3 4">
    <name type="scientific">Jaapia argillacea MUCL 33604</name>
    <dbReference type="NCBI Taxonomy" id="933084"/>
    <lineage>
        <taxon>Eukaryota</taxon>
        <taxon>Fungi</taxon>
        <taxon>Dikarya</taxon>
        <taxon>Basidiomycota</taxon>
        <taxon>Agaricomycotina</taxon>
        <taxon>Agaricomycetes</taxon>
        <taxon>Agaricomycetidae</taxon>
        <taxon>Jaapiales</taxon>
        <taxon>Jaapiaceae</taxon>
        <taxon>Jaapia</taxon>
    </lineage>
</organism>
<dbReference type="STRING" id="933084.A0A067PPU9"/>
<dbReference type="InParanoid" id="A0A067PPU9"/>
<accession>A0A067PPU9</accession>
<evidence type="ECO:0000256" key="1">
    <source>
        <dbReference type="SAM" id="Phobius"/>
    </source>
</evidence>
<keyword evidence="2" id="KW-0732">Signal</keyword>
<dbReference type="OrthoDB" id="2991366at2759"/>
<dbReference type="AlphaFoldDB" id="A0A067PPU9"/>
<keyword evidence="1" id="KW-0472">Membrane</keyword>
<dbReference type="EMBL" id="KL197734">
    <property type="protein sequence ID" value="KDQ53322.1"/>
    <property type="molecule type" value="Genomic_DNA"/>
</dbReference>
<feature type="signal peptide" evidence="2">
    <location>
        <begin position="1"/>
        <end position="20"/>
    </location>
</feature>
<reference evidence="4" key="1">
    <citation type="journal article" date="2014" name="Proc. Natl. Acad. Sci. U.S.A.">
        <title>Extensive sampling of basidiomycete genomes demonstrates inadequacy of the white-rot/brown-rot paradigm for wood decay fungi.</title>
        <authorList>
            <person name="Riley R."/>
            <person name="Salamov A.A."/>
            <person name="Brown D.W."/>
            <person name="Nagy L.G."/>
            <person name="Floudas D."/>
            <person name="Held B.W."/>
            <person name="Levasseur A."/>
            <person name="Lombard V."/>
            <person name="Morin E."/>
            <person name="Otillar R."/>
            <person name="Lindquist E.A."/>
            <person name="Sun H."/>
            <person name="LaButti K.M."/>
            <person name="Schmutz J."/>
            <person name="Jabbour D."/>
            <person name="Luo H."/>
            <person name="Baker S.E."/>
            <person name="Pisabarro A.G."/>
            <person name="Walton J.D."/>
            <person name="Blanchette R.A."/>
            <person name="Henrissat B."/>
            <person name="Martin F."/>
            <person name="Cullen D."/>
            <person name="Hibbett D.S."/>
            <person name="Grigoriev I.V."/>
        </authorList>
    </citation>
    <scope>NUCLEOTIDE SEQUENCE [LARGE SCALE GENOMIC DNA]</scope>
    <source>
        <strain evidence="4">MUCL 33604</strain>
    </source>
</reference>
<gene>
    <name evidence="3" type="ORF">JAAARDRAFT_197486</name>
</gene>
<dbReference type="Proteomes" id="UP000027265">
    <property type="component" value="Unassembled WGS sequence"/>
</dbReference>
<sequence>MIIWPWVFFALAITSPGGLAMNPTLGSIVSDNPSDTTWVVSTLTNMLTMLVSYLFSSAVRTLAIKWLGSRRSNIWTLTFFSAAQSPSQTLPWLYTNRIWLITHPERFQHAFVLVSYFILIIGSELDFTSTDPDCFFWFENNAPPDECNWLSFNGQQFTTCLDQELIDVLGLARSYVSNLVLTPINYSPNTITLNALGGLVFADPLRGVLPGG</sequence>
<evidence type="ECO:0000313" key="4">
    <source>
        <dbReference type="Proteomes" id="UP000027265"/>
    </source>
</evidence>
<protein>
    <submittedName>
        <fullName evidence="3">Uncharacterized protein</fullName>
    </submittedName>
</protein>